<feature type="transmembrane region" description="Helical" evidence="1">
    <location>
        <begin position="20"/>
        <end position="45"/>
    </location>
</feature>
<dbReference type="AlphaFoldDB" id="A0A372GMZ4"/>
<keyword evidence="4" id="KW-1185">Reference proteome</keyword>
<reference evidence="3 4" key="1">
    <citation type="submission" date="2018-08" db="EMBL/GenBank/DDBJ databases">
        <title>Actinomadura spongicola sp. nov., isolated from marine sponge Leucetta chagosensis.</title>
        <authorList>
            <person name="Li L."/>
            <person name="Lin H.W."/>
        </authorList>
    </citation>
    <scope>NUCLEOTIDE SEQUENCE [LARGE SCALE GENOMIC DNA]</scope>
    <source>
        <strain evidence="3 4">LHW52907</strain>
    </source>
</reference>
<keyword evidence="1" id="KW-0472">Membrane</keyword>
<proteinExistence type="predicted"/>
<dbReference type="InterPro" id="IPR025588">
    <property type="entry name" value="YcxB-like_C"/>
</dbReference>
<keyword evidence="1" id="KW-0812">Transmembrane</keyword>
<dbReference type="OrthoDB" id="3474587at2"/>
<keyword evidence="1" id="KW-1133">Transmembrane helix</keyword>
<accession>A0A372GMZ4</accession>
<dbReference type="RefSeq" id="WP_117397215.1">
    <property type="nucleotide sequence ID" value="NZ_QVNQ01000001.1"/>
</dbReference>
<evidence type="ECO:0000259" key="2">
    <source>
        <dbReference type="Pfam" id="PF14317"/>
    </source>
</evidence>
<sequence length="158" mass="17516">MLLEVSYVPTPRDRRRAVVLPWFIRLLYAGLVGLAIAVVGIGALSRAAARHGEATNAPALAAVGGVVLLALPLLITLWTHFQPIDQDERHISITPTRIRWESGGVTTEVPWARMGVIREGPHQWILGTRNQCLALPKRAVPQDRITELREFLTNLPPR</sequence>
<evidence type="ECO:0000313" key="4">
    <source>
        <dbReference type="Proteomes" id="UP000262882"/>
    </source>
</evidence>
<organism evidence="3 4">
    <name type="scientific">Actinomadura spongiicola</name>
    <dbReference type="NCBI Taxonomy" id="2303421"/>
    <lineage>
        <taxon>Bacteria</taxon>
        <taxon>Bacillati</taxon>
        <taxon>Actinomycetota</taxon>
        <taxon>Actinomycetes</taxon>
        <taxon>Streptosporangiales</taxon>
        <taxon>Thermomonosporaceae</taxon>
        <taxon>Actinomadura</taxon>
    </lineage>
</organism>
<evidence type="ECO:0000256" key="1">
    <source>
        <dbReference type="SAM" id="Phobius"/>
    </source>
</evidence>
<gene>
    <name evidence="3" type="ORF">D0T12_00245</name>
</gene>
<feature type="domain" description="YcxB-like C-terminal" evidence="2">
    <location>
        <begin position="93"/>
        <end position="152"/>
    </location>
</feature>
<dbReference type="EMBL" id="QVNQ01000001">
    <property type="protein sequence ID" value="RFS86766.1"/>
    <property type="molecule type" value="Genomic_DNA"/>
</dbReference>
<comment type="caution">
    <text evidence="3">The sequence shown here is derived from an EMBL/GenBank/DDBJ whole genome shotgun (WGS) entry which is preliminary data.</text>
</comment>
<feature type="transmembrane region" description="Helical" evidence="1">
    <location>
        <begin position="57"/>
        <end position="81"/>
    </location>
</feature>
<evidence type="ECO:0000313" key="3">
    <source>
        <dbReference type="EMBL" id="RFS86766.1"/>
    </source>
</evidence>
<dbReference type="Proteomes" id="UP000262882">
    <property type="component" value="Unassembled WGS sequence"/>
</dbReference>
<dbReference type="Pfam" id="PF14317">
    <property type="entry name" value="YcxB"/>
    <property type="match status" value="1"/>
</dbReference>
<name>A0A372GMZ4_9ACTN</name>
<protein>
    <submittedName>
        <fullName evidence="3">YcxB family protein</fullName>
    </submittedName>
</protein>